<evidence type="ECO:0000313" key="5">
    <source>
        <dbReference type="EMBL" id="SMD32465.1"/>
    </source>
</evidence>
<keyword evidence="3" id="KW-0812">Transmembrane</keyword>
<name>A0A1W2G713_REIFA</name>
<protein>
    <submittedName>
        <fullName evidence="5">Ig-like domain-containing protein</fullName>
    </submittedName>
</protein>
<dbReference type="SMART" id="SM00060">
    <property type="entry name" value="FN3"/>
    <property type="match status" value="4"/>
</dbReference>
<dbReference type="Pfam" id="PF13205">
    <property type="entry name" value="Big_5"/>
    <property type="match status" value="1"/>
</dbReference>
<evidence type="ECO:0000313" key="6">
    <source>
        <dbReference type="Proteomes" id="UP000192472"/>
    </source>
</evidence>
<dbReference type="InterPro" id="IPR013783">
    <property type="entry name" value="Ig-like_fold"/>
</dbReference>
<dbReference type="Proteomes" id="UP000192472">
    <property type="component" value="Unassembled WGS sequence"/>
</dbReference>
<dbReference type="InterPro" id="IPR032812">
    <property type="entry name" value="SbsA_Ig"/>
</dbReference>
<feature type="domain" description="Fibronectin type-III" evidence="4">
    <location>
        <begin position="287"/>
        <end position="387"/>
    </location>
</feature>
<proteinExistence type="predicted"/>
<dbReference type="Pfam" id="PF18962">
    <property type="entry name" value="Por_Secre_tail"/>
    <property type="match status" value="1"/>
</dbReference>
<gene>
    <name evidence="5" type="ORF">SAMN04488029_0810</name>
</gene>
<dbReference type="RefSeq" id="WP_084371123.1">
    <property type="nucleotide sequence ID" value="NZ_FWYF01000001.1"/>
</dbReference>
<dbReference type="Gene3D" id="2.60.40.10">
    <property type="entry name" value="Immunoglobulins"/>
    <property type="match status" value="5"/>
</dbReference>
<feature type="domain" description="Fibronectin type-III" evidence="4">
    <location>
        <begin position="170"/>
        <end position="270"/>
    </location>
</feature>
<feature type="transmembrane region" description="Helical" evidence="3">
    <location>
        <begin position="32"/>
        <end position="49"/>
    </location>
</feature>
<keyword evidence="3" id="KW-0472">Membrane</keyword>
<dbReference type="InterPro" id="IPR026444">
    <property type="entry name" value="Secre_tail"/>
</dbReference>
<dbReference type="InterPro" id="IPR003961">
    <property type="entry name" value="FN3_dom"/>
</dbReference>
<sequence>MLRKLLPSIEGLTMGQSPITPAIKRKNSPKRYYLYIVLLLLICFTNVFGQAPSGSATSLVYGGGTSTSITLDSWTAPAGGATGYLVLINDANSFTAPSDGDEPTANTVWAAGGEQAVYFGTADNPSITVTSLSASTTYYIQIYAYNDVSTIETYETTGLNDNTTTCPGAPGAQATSFVFGGGSATTLDLSSWTAPAGGATGYVVKMNTVNSFTAPSDGDEPTAALAYGGGEQVVYFGTSASPAITVTGLTASTTYYVQVYSYNDCTGTETYETTGLNDNTTTCPGAPGAQATSFVFGGGSATTLDLSSWTAPAGGATGYVVKMNTVNSFTAPSDGDEPTATLAYGGGEQVVYFGTSASPAITVTGLTASTTYYVQVYSYNDCTGTETYETTGLNDNTTTCPGAPGAQATSFVFGGGSATTLDLSSWTAPAGGATGYVVKMNTVNSFTAPSDGDEPTATLAYGGGEQVVYFGTSASPAITVTGLTASTTYYVQVYSYNDCTGTETYETTGLNDNTTTNTLPVISLGSTSESTEYNTMLTFNAANGNLISIADGDGDNQDVTIVVTDGGDVTLASTIGLNFTTGNGTNDATVQFDGTLANVNTALDGLIFAPNTATATPTISISTNDGEDTDGPDVISIEISPAIVSTSLSSGNAYIDITFSEGIYDHTGASASDVSDWDINFTQNGGTATNVTLSDITNNSDASLSGGESIIRFVLNVTGLPDGNEFISITPNSGSDVADDEPNLMSASQTTGNITLNAVTPVTFSSVDVDQGNTYIDITFSEAVDRDAGSGTNPLRLSSSHELWYSYNDVNGTGATIGSVSLTETGGGALGTGGYSTVRFNFTVSGTPDGAETITFAPNDGAEIYSTASEVAMASTENIVANLTEKIPPTFVESYFFDTNNDGVIDEVVIEMNEAMDESVATNADFTLSTGTLSTNAVDAATANNDLDAADGDVYITFIISGYTQGTALGTTDLQYSESAGTFVDLAGNALSGNVDMSEVDFAAPYPSLSPSDEGTNHGLNDPLVLTFSETVNTADLGGNEIYIVRTDVFPNVATAIDISDATVVTFSSPTLTIIPEEPLIGSATYSIVIEEGSIVDLAASPNDFIGFSTNDDWNFSTEVDATAPNLTITRQDTALGDKDAGTSDTSVSFDLYFNEPIDDGTFDEINITIDISDLEIGGDATPSQTSDNVTGSVSLVNMGDDQNYSFIINNIAHVNSAADGTLSISIDGVDDLAGNTIAAAEVSNDFVFDHFAPTVTSLSMNAVGTTNTAYAKDGDEVTIAVVFDDDVNDTPSMSVKTGNAAINDVIVWDDQSDADATTWTATYDVSSTDTDGTLQYTLDFADDAGNTAATLVRAVGQSAGADDATTLTVDKTDPEITSIIRLTPTDERTNDDPVIFRVTFNEEVENVSADGTDFDVSGAATTGTITVVTQTANTVFDVSVAGVAGDGLLDLDIDGSADILDLADNNLGTINIEETYTIDNTEPSFNASTATAVDNVIDLNVNLDEAGKVHYLIVKRDADGIQSNTPTVADVTNQDGAYSTGAGGTYSADGEITVPSASIDYNVEETLDPNAVYDIYLVQEDESLGNQSLTVTEVTAIQTGGVLITAPTEAGICLEGDAIVLGDIILDEVLSTDFSGSTSNITLRLSLPTGFEFNTAVGAVNHAIGDINASSLDYISNEVVRVTFSMEDLADDEIDQLTISGLEIYGVGSTAYSTVTMERIGGTSSLYQAQESDDPVFATLSSIAPYDQMTITSTDPGIPYLEEITTHVANGNVVNDEVSLFINEDITGNYGTVTPLTIYAELTSDIVRIYSDEGLTTQVGGHYTGSTTYTPSLTDFGISAANLGINKFWIAIANASGCESLGTLYAIAIISDSRSNDATTLSESDTDGVDFQLSLPDSHNGVFGGVGLSDISYDDSDNNLAEVTFIPSNVGVGDYEIDYTLSENVDNISVTYSMAISVISAELVFNDSEVSFCEDETNIEVNDDDAGDYDIEPPIIANHVFYDVKIYEFKDGVKGISDVSAGLLSKSAIVNTGVAATDLSTGWIFDPSATHVDDQDTLIFSLEMRDTSNDALTEVATQEVIIYAVPTVTLDNDEDDTDTFDEYNCATDDPFDIYVTINSDLGESTEVISQGYTLIQDVDEDGFGDADDITTVFVNTVTSFDPSDPHGDASNATGLFRISYTTEGISDAGCANTATVDFQVFPQPARPTLSGLTGIGGLDGGGDYYLLEYGAGTTVADLISSVNDSVSWYSNSEKSVKIEVADLSGGETITAEELYGTSTPSGGTSKTFYFTDWTNLGLDPDEEFIGCESDVREVNAVVYSKPNAADIDLTGPFNGSVTEIGTNRYIFEYCNGQTLDDIDLTNDISDVRSYFFLLNEDQDDSTRFSTNTVSASDFGYAGTADTDTTIFIVHVQNDSTYTASGTAEFAGVYSDTTEVTFILHSIPAQPVIANFSDIGDDNTYKFCSGATLDEIETPNLTGYVYEWANDDGGGNADDGSIISTSTSDNSRATRAELGYSSTFSITGNKEVNTYHVRNYIGTNDESGFVGCPSANWTAVEVTVYPQPDAPFNSGAFSSNGTTGPDTYEYCQEQDISAENFDLDNVATSADGDTEYKWYSSNPDGLSLTPFFESTTSTVSFTTIQNRTDVDIDVDATTRIYVTQLTDALCESNSLPVDVIINRIPDVDIVDFGTSSFTDAYCNDNGDVILQGQVDGADYTGSDDSWSIDTGGLTEVSNLGEFHSNAAATAAGEVTTQGSATDHNVTYSFTISATSCSNAVTKTITVNPLPVVEFNSSNSDLDDTAYDGTLRICEDEEAIELTADVDGNGSGSFFVNGSTLTTNTNLEATFSVADFGEDIVAGQVSGDFVVSFEYSDENGCEYQVEKTIKIDDVPEISFDIIGGCESPAVVFESELVDPANSPYNLSDLSFSWAFFDSSGGDEGTDSGQDVAKTFVVPEGQDEEVFEAYVIATTTSAVTTIVGGCSTADDALTRQEVPVLISPTVAFVWDTVTVNEQTSFYVNEVLLGSDKIDSIALVFYHGADTLWYDVPQASEIAAGETSEAEILEDDEFAPFYYTYSSAGKYEVSVQMITENECNTTLIREVNIVPSIVVTSDNSYYQGFSNGTFDMDADGWYSETLLEDDVVLVSEDTDAALRASSWNWVELNPGDDTEKPSESDDWVWSTTAVDGTHYYQDEDSWLYSPSFDLSALTKPMMKFSAIYDFEDAKDGVVVQYSIDRGQRWQVLGGYSDGESTGIEWYNSENVGSDPGQQQSAANDDADQSVGWSGSENSVAWISARHSLDEIGYDDEGNSDADRLSHVRFRFAMASTSDTDKSANYGFAFDDFEILERSKGVVIEQFVSVSEDDIDGEINVPTATLQTSIDDILTTSNTSDDAIIVAYHTDLGFEDPFNVTNPAGPSARSIYYHVDDVTSILNGDTGGTSSSAKSGDLTWDQRDLELNALKDPGFEIIVTADPTATQFDIKASVEFVATENFEAGEQFRTYFVVLENSVAESIIVEGEELFNQFDHVVRKVLPDGSGEYVALESVLIAGESLPVGSDNLMHIDWELSNIDEDANLSAVIIIQNNTTKEIYQALSLDQTSAVISGKNSSSITDVAEGLQEPLNFKMYPNPTDHEVFITFGSSLSEDVSWMLYDQSGRSFESGKVMAGQKQLHLSTNQFPAGIYFLSMGSDRQKFQNKKLLIKH</sequence>
<evidence type="ECO:0000256" key="2">
    <source>
        <dbReference type="SAM" id="MobiDB-lite"/>
    </source>
</evidence>
<organism evidence="5 6">
    <name type="scientific">Reichenbachiella faecimaris</name>
    <dbReference type="NCBI Taxonomy" id="692418"/>
    <lineage>
        <taxon>Bacteria</taxon>
        <taxon>Pseudomonadati</taxon>
        <taxon>Bacteroidota</taxon>
        <taxon>Cytophagia</taxon>
        <taxon>Cytophagales</taxon>
        <taxon>Reichenbachiellaceae</taxon>
        <taxon>Reichenbachiella</taxon>
    </lineage>
</organism>
<reference evidence="5 6" key="1">
    <citation type="submission" date="2017-04" db="EMBL/GenBank/DDBJ databases">
        <authorList>
            <person name="Afonso C.L."/>
            <person name="Miller P.J."/>
            <person name="Scott M.A."/>
            <person name="Spackman E."/>
            <person name="Goraichik I."/>
            <person name="Dimitrov K.M."/>
            <person name="Suarez D.L."/>
            <person name="Swayne D.E."/>
        </authorList>
    </citation>
    <scope>NUCLEOTIDE SEQUENCE [LARGE SCALE GENOMIC DNA]</scope>
    <source>
        <strain evidence="5 6">DSM 26133</strain>
    </source>
</reference>
<dbReference type="InterPro" id="IPR036116">
    <property type="entry name" value="FN3_sf"/>
</dbReference>
<dbReference type="STRING" id="692418.SAMN04488029_0810"/>
<dbReference type="EMBL" id="FWYF01000001">
    <property type="protein sequence ID" value="SMD32465.1"/>
    <property type="molecule type" value="Genomic_DNA"/>
</dbReference>
<dbReference type="SUPFAM" id="SSF49265">
    <property type="entry name" value="Fibronectin type III"/>
    <property type="match status" value="2"/>
</dbReference>
<evidence type="ECO:0000256" key="1">
    <source>
        <dbReference type="ARBA" id="ARBA00022729"/>
    </source>
</evidence>
<dbReference type="CDD" id="cd00063">
    <property type="entry name" value="FN3"/>
    <property type="match status" value="4"/>
</dbReference>
<dbReference type="NCBIfam" id="TIGR04183">
    <property type="entry name" value="Por_Secre_tail"/>
    <property type="match status" value="1"/>
</dbReference>
<feature type="region of interest" description="Disordered" evidence="2">
    <location>
        <begin position="3253"/>
        <end position="3282"/>
    </location>
</feature>
<evidence type="ECO:0000259" key="4">
    <source>
        <dbReference type="SMART" id="SM00060"/>
    </source>
</evidence>
<evidence type="ECO:0000256" key="3">
    <source>
        <dbReference type="SAM" id="Phobius"/>
    </source>
</evidence>
<keyword evidence="3" id="KW-1133">Transmembrane helix</keyword>
<keyword evidence="1" id="KW-0732">Signal</keyword>
<dbReference type="OrthoDB" id="9792152at2"/>
<feature type="domain" description="Fibronectin type-III" evidence="4">
    <location>
        <begin position="53"/>
        <end position="151"/>
    </location>
</feature>
<keyword evidence="6" id="KW-1185">Reference proteome</keyword>
<feature type="domain" description="Fibronectin type-III" evidence="4">
    <location>
        <begin position="404"/>
        <end position="504"/>
    </location>
</feature>
<accession>A0A1W2G713</accession>